<proteinExistence type="predicted"/>
<keyword evidence="3" id="KW-1185">Reference proteome</keyword>
<reference evidence="3" key="1">
    <citation type="submission" date="2014-03" db="EMBL/GenBank/DDBJ databases">
        <title>The Genome Sequence of Puccinia striiformis f. sp. tritici PST-78.</title>
        <authorList>
            <consortium name="The Broad Institute Genome Sequencing Platform"/>
            <person name="Cuomo C."/>
            <person name="Hulbert S."/>
            <person name="Chen X."/>
            <person name="Walker B."/>
            <person name="Young S.K."/>
            <person name="Zeng Q."/>
            <person name="Gargeya S."/>
            <person name="Fitzgerald M."/>
            <person name="Haas B."/>
            <person name="Abouelleil A."/>
            <person name="Alvarado L."/>
            <person name="Arachchi H.M."/>
            <person name="Berlin A.M."/>
            <person name="Chapman S.B."/>
            <person name="Goldberg J."/>
            <person name="Griggs A."/>
            <person name="Gujja S."/>
            <person name="Hansen M."/>
            <person name="Howarth C."/>
            <person name="Imamovic A."/>
            <person name="Larimer J."/>
            <person name="McCowan C."/>
            <person name="Montmayeur A."/>
            <person name="Murphy C."/>
            <person name="Neiman D."/>
            <person name="Pearson M."/>
            <person name="Priest M."/>
            <person name="Roberts A."/>
            <person name="Saif S."/>
            <person name="Shea T."/>
            <person name="Sisk P."/>
            <person name="Sykes S."/>
            <person name="Wortman J."/>
            <person name="Nusbaum C."/>
            <person name="Birren B."/>
        </authorList>
    </citation>
    <scope>NUCLEOTIDE SEQUENCE [LARGE SCALE GENOMIC DNA]</scope>
    <source>
        <strain evidence="3">race PST-78</strain>
    </source>
</reference>
<accession>A0A0L0W1P4</accession>
<evidence type="ECO:0000313" key="2">
    <source>
        <dbReference type="EMBL" id="KNF05431.1"/>
    </source>
</evidence>
<dbReference type="EMBL" id="AJIL01000008">
    <property type="protein sequence ID" value="KNF05431.1"/>
    <property type="molecule type" value="Genomic_DNA"/>
</dbReference>
<feature type="chain" id="PRO_5005551010" evidence="1">
    <location>
        <begin position="22"/>
        <end position="105"/>
    </location>
</feature>
<name>A0A0L0W1P4_9BASI</name>
<evidence type="ECO:0000256" key="1">
    <source>
        <dbReference type="SAM" id="SignalP"/>
    </source>
</evidence>
<gene>
    <name evidence="2" type="ORF">PSTG_01645</name>
</gene>
<feature type="signal peptide" evidence="1">
    <location>
        <begin position="1"/>
        <end position="21"/>
    </location>
</feature>
<evidence type="ECO:0000313" key="3">
    <source>
        <dbReference type="Proteomes" id="UP000054564"/>
    </source>
</evidence>
<sequence>MLQLFTSIALVSLIAPWRATCDETTYFGCNKNVDAICSGKMPSNIQKQLWWAERLGKHTRNYKCINWTEPLCCPQGAWNPNEHGDGFICVNPQDIKDKGCHFGGQ</sequence>
<comment type="caution">
    <text evidence="2">The sequence shown here is derived from an EMBL/GenBank/DDBJ whole genome shotgun (WGS) entry which is preliminary data.</text>
</comment>
<dbReference type="Proteomes" id="UP000054564">
    <property type="component" value="Unassembled WGS sequence"/>
</dbReference>
<dbReference type="AlphaFoldDB" id="A0A0L0W1P4"/>
<keyword evidence="1" id="KW-0732">Signal</keyword>
<organism evidence="2 3">
    <name type="scientific">Puccinia striiformis f. sp. tritici PST-78</name>
    <dbReference type="NCBI Taxonomy" id="1165861"/>
    <lineage>
        <taxon>Eukaryota</taxon>
        <taxon>Fungi</taxon>
        <taxon>Dikarya</taxon>
        <taxon>Basidiomycota</taxon>
        <taxon>Pucciniomycotina</taxon>
        <taxon>Pucciniomycetes</taxon>
        <taxon>Pucciniales</taxon>
        <taxon>Pucciniaceae</taxon>
        <taxon>Puccinia</taxon>
    </lineage>
</organism>
<protein>
    <submittedName>
        <fullName evidence="2">Uncharacterized protein</fullName>
    </submittedName>
</protein>